<evidence type="ECO:0000313" key="2">
    <source>
        <dbReference type="EMBL" id="TMS37509.1"/>
    </source>
</evidence>
<accession>A0A4U8UXE0</accession>
<keyword evidence="1" id="KW-0808">Transferase</keyword>
<evidence type="ECO:0000256" key="1">
    <source>
        <dbReference type="ARBA" id="ARBA00022679"/>
    </source>
</evidence>
<proteinExistence type="predicted"/>
<keyword evidence="3" id="KW-1185">Reference proteome</keyword>
<dbReference type="GO" id="GO:0008194">
    <property type="term" value="F:UDP-glycosyltransferase activity"/>
    <property type="evidence" value="ECO:0007669"/>
    <property type="project" value="InterPro"/>
</dbReference>
<dbReference type="InterPro" id="IPR002213">
    <property type="entry name" value="UDP_glucos_trans"/>
</dbReference>
<dbReference type="EMBL" id="AZBU02000001">
    <property type="protein sequence ID" value="TMS37509.1"/>
    <property type="molecule type" value="Genomic_DNA"/>
</dbReference>
<evidence type="ECO:0000313" key="3">
    <source>
        <dbReference type="Proteomes" id="UP000298663"/>
    </source>
</evidence>
<protein>
    <submittedName>
        <fullName evidence="2">Uncharacterized protein</fullName>
    </submittedName>
</protein>
<sequence>MKRSFLVTIIEDKNFGSNPCLRSDDQSEPHDLQRKIADELAKAGHEVILFEPEFGRFCLSLRPAEMALISANVATVYRVGGFTKEQNDRLRALSSDMFQRQTMSSHYKTFKTFPKYVIRRCKEMLIMQDVMEKLRSYKFEIFFGEQLNLCGSASSHVRTSRLTSTYLPSPSMDQQHDQLVFQRLSTSLRVSAHNKLYRKTL</sequence>
<reference evidence="2 3" key="1">
    <citation type="journal article" date="2015" name="Genome Biol.">
        <title>Comparative genomics of Steinernema reveals deeply conserved gene regulatory networks.</title>
        <authorList>
            <person name="Dillman A.R."/>
            <person name="Macchietto M."/>
            <person name="Porter C.F."/>
            <person name="Rogers A."/>
            <person name="Williams B."/>
            <person name="Antoshechkin I."/>
            <person name="Lee M.M."/>
            <person name="Goodwin Z."/>
            <person name="Lu X."/>
            <person name="Lewis E.E."/>
            <person name="Goodrich-Blair H."/>
            <person name="Stock S.P."/>
            <person name="Adams B.J."/>
            <person name="Sternberg P.W."/>
            <person name="Mortazavi A."/>
        </authorList>
    </citation>
    <scope>NUCLEOTIDE SEQUENCE [LARGE SCALE GENOMIC DNA]</scope>
    <source>
        <strain evidence="2 3">ALL</strain>
    </source>
</reference>
<comment type="caution">
    <text evidence="2">The sequence shown here is derived from an EMBL/GenBank/DDBJ whole genome shotgun (WGS) entry which is preliminary data.</text>
</comment>
<dbReference type="Pfam" id="PF00201">
    <property type="entry name" value="UDPGT"/>
    <property type="match status" value="1"/>
</dbReference>
<reference evidence="2 3" key="2">
    <citation type="journal article" date="2019" name="G3 (Bethesda)">
        <title>Hybrid Assembly of the Genome of the Entomopathogenic Nematode Steinernema carpocapsae Identifies the X-Chromosome.</title>
        <authorList>
            <person name="Serra L."/>
            <person name="Macchietto M."/>
            <person name="Macias-Munoz A."/>
            <person name="McGill C.J."/>
            <person name="Rodriguez I.M."/>
            <person name="Rodriguez B."/>
            <person name="Murad R."/>
            <person name="Mortazavi A."/>
        </authorList>
    </citation>
    <scope>NUCLEOTIDE SEQUENCE [LARGE SCALE GENOMIC DNA]</scope>
    <source>
        <strain evidence="2 3">ALL</strain>
    </source>
</reference>
<gene>
    <name evidence="2" type="ORF">L596_004424</name>
</gene>
<dbReference type="OrthoDB" id="5835829at2759"/>
<dbReference type="Proteomes" id="UP000298663">
    <property type="component" value="Chromosome X"/>
</dbReference>
<dbReference type="AlphaFoldDB" id="A0A4U8UXE0"/>
<dbReference type="EMBL" id="CM016762">
    <property type="protein sequence ID" value="TMS37509.1"/>
    <property type="molecule type" value="Genomic_DNA"/>
</dbReference>
<name>A0A4U8UXE0_STECR</name>
<organism evidence="2 3">
    <name type="scientific">Steinernema carpocapsae</name>
    <name type="common">Entomopathogenic nematode</name>
    <dbReference type="NCBI Taxonomy" id="34508"/>
    <lineage>
        <taxon>Eukaryota</taxon>
        <taxon>Metazoa</taxon>
        <taxon>Ecdysozoa</taxon>
        <taxon>Nematoda</taxon>
        <taxon>Chromadorea</taxon>
        <taxon>Rhabditida</taxon>
        <taxon>Tylenchina</taxon>
        <taxon>Panagrolaimomorpha</taxon>
        <taxon>Strongyloidoidea</taxon>
        <taxon>Steinernematidae</taxon>
        <taxon>Steinernema</taxon>
    </lineage>
</organism>